<dbReference type="EMBL" id="JACXAE010000072">
    <property type="protein sequence ID" value="MBD2774572.1"/>
    <property type="molecule type" value="Genomic_DNA"/>
</dbReference>
<accession>A0A8J7BXX3</accession>
<gene>
    <name evidence="1" type="ORF">ICL16_21525</name>
</gene>
<evidence type="ECO:0000313" key="2">
    <source>
        <dbReference type="Proteomes" id="UP000629098"/>
    </source>
</evidence>
<name>A0A8J7BXX3_9CYAN</name>
<proteinExistence type="predicted"/>
<dbReference type="RefSeq" id="WP_190831840.1">
    <property type="nucleotide sequence ID" value="NZ_CAWPPI010000072.1"/>
</dbReference>
<protein>
    <submittedName>
        <fullName evidence="1">Uncharacterized protein</fullName>
    </submittedName>
</protein>
<organism evidence="1 2">
    <name type="scientific">Iningainema tapete BLCC-T55</name>
    <dbReference type="NCBI Taxonomy" id="2748662"/>
    <lineage>
        <taxon>Bacteria</taxon>
        <taxon>Bacillati</taxon>
        <taxon>Cyanobacteriota</taxon>
        <taxon>Cyanophyceae</taxon>
        <taxon>Nostocales</taxon>
        <taxon>Scytonemataceae</taxon>
        <taxon>Iningainema tapete</taxon>
    </lineage>
</organism>
<evidence type="ECO:0000313" key="1">
    <source>
        <dbReference type="EMBL" id="MBD2774572.1"/>
    </source>
</evidence>
<keyword evidence="2" id="KW-1185">Reference proteome</keyword>
<reference evidence="1" key="1">
    <citation type="submission" date="2020-09" db="EMBL/GenBank/DDBJ databases">
        <title>Iningainema tapete sp. nov. (Scytonemataceae, Cyanobacteria) from greenhouses in central Florida (USA) produces two types of nodularin with biosynthetic potential for microcystin-LR and anabaenopeptins.</title>
        <authorList>
            <person name="Berthold D.E."/>
            <person name="Lefler F.W."/>
            <person name="Huang I.-S."/>
            <person name="Abdulla H."/>
            <person name="Zimba P.V."/>
            <person name="Laughinghouse H.D. IV."/>
        </authorList>
    </citation>
    <scope>NUCLEOTIDE SEQUENCE</scope>
    <source>
        <strain evidence="1">BLCCT55</strain>
    </source>
</reference>
<dbReference type="Proteomes" id="UP000629098">
    <property type="component" value="Unassembled WGS sequence"/>
</dbReference>
<sequence length="190" mass="22633">MMEFFTWDESKKIKQAIVQQGREFVFAVLETRFEYVSSYVTKVINRINDLAALKRLHKKAVTVDSLGEFEQFVRHREYAVDEYTAKIRNLWNFKISPIPVGYILQLWDPQNRHFWHRKTFKSYKKAENFAKTLIRVCPYGIDILAQHRINKTLLPRLMYMVGTNFIIYQGWMVEIGRIANHGYTTVAYNL</sequence>
<comment type="caution">
    <text evidence="1">The sequence shown here is derived from an EMBL/GenBank/DDBJ whole genome shotgun (WGS) entry which is preliminary data.</text>
</comment>
<dbReference type="AlphaFoldDB" id="A0A8J7BXX3"/>